<gene>
    <name evidence="1" type="ORF">E1B28_011622</name>
</gene>
<organism evidence="1 2">
    <name type="scientific">Marasmius oreades</name>
    <name type="common">fairy-ring Marasmius</name>
    <dbReference type="NCBI Taxonomy" id="181124"/>
    <lineage>
        <taxon>Eukaryota</taxon>
        <taxon>Fungi</taxon>
        <taxon>Dikarya</taxon>
        <taxon>Basidiomycota</taxon>
        <taxon>Agaricomycotina</taxon>
        <taxon>Agaricomycetes</taxon>
        <taxon>Agaricomycetidae</taxon>
        <taxon>Agaricales</taxon>
        <taxon>Marasmiineae</taxon>
        <taxon>Marasmiaceae</taxon>
        <taxon>Marasmius</taxon>
    </lineage>
</organism>
<evidence type="ECO:0000313" key="1">
    <source>
        <dbReference type="EMBL" id="KAG7090000.1"/>
    </source>
</evidence>
<accession>A0A9P7RUN2</accession>
<protein>
    <submittedName>
        <fullName evidence="1">Uncharacterized protein</fullName>
    </submittedName>
</protein>
<dbReference type="Proteomes" id="UP001049176">
    <property type="component" value="Chromosome 7"/>
</dbReference>
<reference evidence="1" key="1">
    <citation type="journal article" date="2021" name="Genome Biol. Evol.">
        <title>The assembled and annotated genome of the fairy-ring fungus Marasmius oreades.</title>
        <authorList>
            <person name="Hiltunen M."/>
            <person name="Ament-Velasquez S.L."/>
            <person name="Johannesson H."/>
        </authorList>
    </citation>
    <scope>NUCLEOTIDE SEQUENCE</scope>
    <source>
        <strain evidence="1">03SP1</strain>
    </source>
</reference>
<evidence type="ECO:0000313" key="2">
    <source>
        <dbReference type="Proteomes" id="UP001049176"/>
    </source>
</evidence>
<dbReference type="EMBL" id="CM032187">
    <property type="protein sequence ID" value="KAG7090000.1"/>
    <property type="molecule type" value="Genomic_DNA"/>
</dbReference>
<dbReference type="KEGG" id="more:E1B28_011622"/>
<dbReference type="RefSeq" id="XP_043006470.1">
    <property type="nucleotide sequence ID" value="XM_043156682.1"/>
</dbReference>
<dbReference type="GeneID" id="66080697"/>
<name>A0A9P7RUN2_9AGAR</name>
<dbReference type="AlphaFoldDB" id="A0A9P7RUN2"/>
<sequence length="142" mass="15996">MMYEDTTTMSDRPRQEEVITCGYVLDTPAAVTLANRVQTQQVLTAKQRTKILSTLHDLMRRIGGVGCTLYGDIEMLHTPENSVYLLATQSAQGLFPADPITREPILTEDDKFQEGELEIYVKEQLESDGINHQGFVTDFLEV</sequence>
<comment type="caution">
    <text evidence="1">The sequence shown here is derived from an EMBL/GenBank/DDBJ whole genome shotgun (WGS) entry which is preliminary data.</text>
</comment>
<keyword evidence="2" id="KW-1185">Reference proteome</keyword>
<proteinExistence type="predicted"/>